<keyword evidence="3" id="KW-1185">Reference proteome</keyword>
<gene>
    <name evidence="2" type="ORF">BWD09_10310</name>
</gene>
<reference evidence="3" key="1">
    <citation type="submission" date="2017-01" db="EMBL/GenBank/DDBJ databases">
        <authorList>
            <person name="Wolfgang W.J."/>
            <person name="Cole J."/>
            <person name="Wroblewski D."/>
            <person name="Mcginnis J."/>
            <person name="Musser K.A."/>
        </authorList>
    </citation>
    <scope>NUCLEOTIDE SEQUENCE [LARGE SCALE GENOMIC DNA]</scope>
    <source>
        <strain evidence="3">DSM 19151</strain>
    </source>
</reference>
<protein>
    <recommendedName>
        <fullName evidence="1">DUF4189 domain-containing protein</fullName>
    </recommendedName>
</protein>
<dbReference type="STRING" id="194197.BWD09_10310"/>
<dbReference type="InterPro" id="IPR025240">
    <property type="entry name" value="DUF4189"/>
</dbReference>
<comment type="caution">
    <text evidence="2">The sequence shown here is derived from an EMBL/GenBank/DDBJ whole genome shotgun (WGS) entry which is preliminary data.</text>
</comment>
<evidence type="ECO:0000313" key="3">
    <source>
        <dbReference type="Proteomes" id="UP000193118"/>
    </source>
</evidence>
<name>A0A1X3D3L6_9NEIS</name>
<sequence length="125" mass="13323">MGGNQPKKVINIPSRYGAVAYDSSKIIVGATDNNLKSLRAAKKEAVQRCIGYGGSKSSCKVVAATRNGCNALALGGAKLEVGYMSARLVCFSKKPRTWLCRDVEKWVGRNALSPIPNAPAIRAIK</sequence>
<organism evidence="2 3">
    <name type="scientific">Neisseria dentiae</name>
    <dbReference type="NCBI Taxonomy" id="194197"/>
    <lineage>
        <taxon>Bacteria</taxon>
        <taxon>Pseudomonadati</taxon>
        <taxon>Pseudomonadota</taxon>
        <taxon>Betaproteobacteria</taxon>
        <taxon>Neisseriales</taxon>
        <taxon>Neisseriaceae</taxon>
        <taxon>Neisseria</taxon>
    </lineage>
</organism>
<accession>A0A1X3D3L6</accession>
<evidence type="ECO:0000259" key="1">
    <source>
        <dbReference type="Pfam" id="PF13827"/>
    </source>
</evidence>
<feature type="domain" description="DUF4189" evidence="1">
    <location>
        <begin position="16"/>
        <end position="79"/>
    </location>
</feature>
<evidence type="ECO:0000313" key="2">
    <source>
        <dbReference type="EMBL" id="OSI14488.1"/>
    </source>
</evidence>
<dbReference type="Proteomes" id="UP000193118">
    <property type="component" value="Unassembled WGS sequence"/>
</dbReference>
<dbReference type="Pfam" id="PF13827">
    <property type="entry name" value="DUF4189"/>
    <property type="match status" value="1"/>
</dbReference>
<proteinExistence type="predicted"/>
<dbReference type="AlphaFoldDB" id="A0A1X3D3L6"/>
<dbReference type="OrthoDB" id="8852781at2"/>
<dbReference type="EMBL" id="MTBO01000034">
    <property type="protein sequence ID" value="OSI14488.1"/>
    <property type="molecule type" value="Genomic_DNA"/>
</dbReference>